<proteinExistence type="inferred from homology"/>
<dbReference type="STRING" id="391626.OAN307_c34640"/>
<evidence type="ECO:0000256" key="1">
    <source>
        <dbReference type="ARBA" id="ARBA00004442"/>
    </source>
</evidence>
<protein>
    <submittedName>
        <fullName evidence="9">OEP family efflux transporter</fullName>
    </submittedName>
</protein>
<dbReference type="InterPro" id="IPR010130">
    <property type="entry name" value="T1SS_OMP_TolC"/>
</dbReference>
<dbReference type="PANTHER" id="PTHR30026">
    <property type="entry name" value="OUTER MEMBRANE PROTEIN TOLC"/>
    <property type="match status" value="1"/>
</dbReference>
<keyword evidence="6" id="KW-0472">Membrane</keyword>
<dbReference type="InterPro" id="IPR051906">
    <property type="entry name" value="TolC-like"/>
</dbReference>
<dbReference type="GO" id="GO:1990281">
    <property type="term" value="C:efflux pump complex"/>
    <property type="evidence" value="ECO:0007669"/>
    <property type="project" value="TreeGrafter"/>
</dbReference>
<dbReference type="EMBL" id="CP003740">
    <property type="protein sequence ID" value="AGI68951.1"/>
    <property type="molecule type" value="Genomic_DNA"/>
</dbReference>
<keyword evidence="8" id="KW-0732">Signal</keyword>
<evidence type="ECO:0000256" key="4">
    <source>
        <dbReference type="ARBA" id="ARBA00022452"/>
    </source>
</evidence>
<comment type="subcellular location">
    <subcellularLocation>
        <location evidence="1">Cell outer membrane</location>
    </subcellularLocation>
</comment>
<keyword evidence="3" id="KW-0813">Transport</keyword>
<comment type="similarity">
    <text evidence="2">Belongs to the outer membrane factor (OMF) (TC 1.B.17) family.</text>
</comment>
<reference evidence="9 10" key="1">
    <citation type="journal article" date="2013" name="PLoS ONE">
        <title>Poles Apart: Arctic and Antarctic Octadecabacter strains Share High Genome Plasticity and a New Type of Xanthorhodopsin.</title>
        <authorList>
            <person name="Vollmers J."/>
            <person name="Voget S."/>
            <person name="Dietrich S."/>
            <person name="Gollnow K."/>
            <person name="Smits M."/>
            <person name="Meyer K."/>
            <person name="Brinkhoff T."/>
            <person name="Simon M."/>
            <person name="Daniel R."/>
        </authorList>
    </citation>
    <scope>NUCLEOTIDE SEQUENCE [LARGE SCALE GENOMIC DNA]</scope>
    <source>
        <strain evidence="9 10">307</strain>
    </source>
</reference>
<dbReference type="Proteomes" id="UP000005307">
    <property type="component" value="Chromosome"/>
</dbReference>
<evidence type="ECO:0000256" key="5">
    <source>
        <dbReference type="ARBA" id="ARBA00022692"/>
    </source>
</evidence>
<evidence type="ECO:0000256" key="2">
    <source>
        <dbReference type="ARBA" id="ARBA00007613"/>
    </source>
</evidence>
<keyword evidence="10" id="KW-1185">Reference proteome</keyword>
<keyword evidence="4" id="KW-1134">Transmembrane beta strand</keyword>
<dbReference type="SUPFAM" id="SSF56954">
    <property type="entry name" value="Outer membrane efflux proteins (OEP)"/>
    <property type="match status" value="1"/>
</dbReference>
<dbReference type="Pfam" id="PF02321">
    <property type="entry name" value="OEP"/>
    <property type="match status" value="1"/>
</dbReference>
<sequence length="462" mass="49245">MTVTMTKILGRLFATMCLSLTVLGSSARADSLADVLRDAYHNSGLLDQNRALLRAADEDVAQSLAALRTVITWQAQAVYAASSADPSSSSLSDDLSGAISVTASLLLHDGGASALATEVQKELVLQTREGLVQIEQQVLFRAVDAFMNVRRQSEFLVLRRSNVGVISQELRAAQDRFDVGEVTRTDVALAEARRAASQSQLAAAEGALVQANEEFRAAVGRAPGRLDVVSPAAVQQNIEDARAFAVRRHPDVIGAQLGVSVAELNIRRAEAALNPRLNLSGTVGLTDQGDSTQQLGLTYGGMIYQGGQLQSIIRQAQARRDASRSTLLITSQGVNQNVGNAYAGLRVARASSESSALQVRAARTAFRGVREEATLGARTTLDVLNAEQELLDAQANTISAQADEVVASYRVLAAMGLLTSDHLNLGVQTYDPAAYYNLVREAPATYSQQGQALDRILRSIGE</sequence>
<organism evidence="9 10">
    <name type="scientific">Octadecabacter antarcticus 307</name>
    <dbReference type="NCBI Taxonomy" id="391626"/>
    <lineage>
        <taxon>Bacteria</taxon>
        <taxon>Pseudomonadati</taxon>
        <taxon>Pseudomonadota</taxon>
        <taxon>Alphaproteobacteria</taxon>
        <taxon>Rhodobacterales</taxon>
        <taxon>Roseobacteraceae</taxon>
        <taxon>Octadecabacter</taxon>
    </lineage>
</organism>
<dbReference type="Gene3D" id="1.20.1600.10">
    <property type="entry name" value="Outer membrane efflux proteins (OEP)"/>
    <property type="match status" value="1"/>
</dbReference>
<dbReference type="eggNOG" id="COG1538">
    <property type="taxonomic scope" value="Bacteria"/>
</dbReference>
<feature type="signal peptide" evidence="8">
    <location>
        <begin position="1"/>
        <end position="29"/>
    </location>
</feature>
<evidence type="ECO:0000313" key="9">
    <source>
        <dbReference type="EMBL" id="AGI68951.1"/>
    </source>
</evidence>
<dbReference type="GO" id="GO:0015288">
    <property type="term" value="F:porin activity"/>
    <property type="evidence" value="ECO:0007669"/>
    <property type="project" value="TreeGrafter"/>
</dbReference>
<dbReference type="InterPro" id="IPR003423">
    <property type="entry name" value="OMP_efflux"/>
</dbReference>
<feature type="chain" id="PRO_5004102762" evidence="8">
    <location>
        <begin position="30"/>
        <end position="462"/>
    </location>
</feature>
<keyword evidence="5" id="KW-0812">Transmembrane</keyword>
<dbReference type="PANTHER" id="PTHR30026:SF22">
    <property type="entry name" value="OUTER MEMBRANE EFFLUX PROTEIN"/>
    <property type="match status" value="1"/>
</dbReference>
<name>M9RF03_9RHOB</name>
<evidence type="ECO:0000256" key="6">
    <source>
        <dbReference type="ARBA" id="ARBA00023136"/>
    </source>
</evidence>
<accession>M9RF03</accession>
<evidence type="ECO:0000256" key="7">
    <source>
        <dbReference type="ARBA" id="ARBA00023237"/>
    </source>
</evidence>
<evidence type="ECO:0000256" key="3">
    <source>
        <dbReference type="ARBA" id="ARBA00022448"/>
    </source>
</evidence>
<dbReference type="AlphaFoldDB" id="M9RF03"/>
<dbReference type="KEGG" id="oat:OAN307_c34640"/>
<evidence type="ECO:0000313" key="10">
    <source>
        <dbReference type="Proteomes" id="UP000005307"/>
    </source>
</evidence>
<keyword evidence="7" id="KW-0998">Cell outer membrane</keyword>
<dbReference type="GO" id="GO:0009279">
    <property type="term" value="C:cell outer membrane"/>
    <property type="evidence" value="ECO:0007669"/>
    <property type="project" value="UniProtKB-SubCell"/>
</dbReference>
<dbReference type="NCBIfam" id="TIGR01844">
    <property type="entry name" value="type_I_sec_TolC"/>
    <property type="match status" value="1"/>
</dbReference>
<dbReference type="GO" id="GO:0015562">
    <property type="term" value="F:efflux transmembrane transporter activity"/>
    <property type="evidence" value="ECO:0007669"/>
    <property type="project" value="InterPro"/>
</dbReference>
<dbReference type="HOGENOM" id="CLU_012817_0_1_5"/>
<evidence type="ECO:0000256" key="8">
    <source>
        <dbReference type="SAM" id="SignalP"/>
    </source>
</evidence>
<gene>
    <name evidence="9" type="ORF">OAN307_c34640</name>
</gene>